<dbReference type="KEGG" id="bfo:118416341"/>
<dbReference type="PANTHER" id="PTHR23235">
    <property type="entry name" value="KRUEPPEL-LIKE TRANSCRIPTION FACTOR"/>
    <property type="match status" value="1"/>
</dbReference>
<evidence type="ECO:0000256" key="3">
    <source>
        <dbReference type="ARBA" id="ARBA00022771"/>
    </source>
</evidence>
<sequence length="163" mass="18800">MATTDSVQGVDDVRRGAAGGSSNSVLTWHGERCEEFGEEPSGRDKGVRVYRCEECSKQFSQPSHLKSHMRAHTVDKPYMCEECSRRFSQLVNLKTHMRTHTGEKPYRCEECSRQFSQLGNLKSHMRTHTGEKPYRCEECSRQFSHLIGLKTHMRTIGRYKDVL</sequence>
<dbReference type="FunFam" id="3.30.160.60:FF:001197">
    <property type="entry name" value="Uncharacterized protein"/>
    <property type="match status" value="1"/>
</dbReference>
<evidence type="ECO:0000259" key="7">
    <source>
        <dbReference type="PROSITE" id="PS50157"/>
    </source>
</evidence>
<feature type="domain" description="C2H2-type" evidence="7">
    <location>
        <begin position="78"/>
        <end position="105"/>
    </location>
</feature>
<proteinExistence type="predicted"/>
<evidence type="ECO:0000313" key="9">
    <source>
        <dbReference type="RefSeq" id="XP_035677325.1"/>
    </source>
</evidence>
<keyword evidence="1" id="KW-0479">Metal-binding</keyword>
<evidence type="ECO:0000256" key="5">
    <source>
        <dbReference type="PROSITE-ProRule" id="PRU00042"/>
    </source>
</evidence>
<dbReference type="Pfam" id="PF13465">
    <property type="entry name" value="zf-H2C2_2"/>
    <property type="match status" value="1"/>
</dbReference>
<evidence type="ECO:0000256" key="2">
    <source>
        <dbReference type="ARBA" id="ARBA00022737"/>
    </source>
</evidence>
<dbReference type="PROSITE" id="PS50157">
    <property type="entry name" value="ZINC_FINGER_C2H2_2"/>
    <property type="match status" value="4"/>
</dbReference>
<feature type="region of interest" description="Disordered" evidence="6">
    <location>
        <begin position="1"/>
        <end position="25"/>
    </location>
</feature>
<reference evidence="8" key="1">
    <citation type="journal article" date="2020" name="Nat. Ecol. Evol.">
        <title>Deeply conserved synteny resolves early events in vertebrate evolution.</title>
        <authorList>
            <person name="Simakov O."/>
            <person name="Marletaz F."/>
            <person name="Yue J.X."/>
            <person name="O'Connell B."/>
            <person name="Jenkins J."/>
            <person name="Brandt A."/>
            <person name="Calef R."/>
            <person name="Tung C.H."/>
            <person name="Huang T.K."/>
            <person name="Schmutz J."/>
            <person name="Satoh N."/>
            <person name="Yu J.K."/>
            <person name="Putnam N.H."/>
            <person name="Green R.E."/>
            <person name="Rokhsar D.S."/>
        </authorList>
    </citation>
    <scope>NUCLEOTIDE SEQUENCE [LARGE SCALE GENOMIC DNA]</scope>
    <source>
        <strain evidence="8">S238N-H82</strain>
    </source>
</reference>
<protein>
    <submittedName>
        <fullName evidence="9">Zinc finger protein 782-like</fullName>
    </submittedName>
</protein>
<dbReference type="GeneID" id="118416341"/>
<dbReference type="RefSeq" id="XP_035677325.1">
    <property type="nucleotide sequence ID" value="XM_035821432.1"/>
</dbReference>
<dbReference type="FunFam" id="3.30.160.60:FF:001460">
    <property type="entry name" value="Uncharacterized protein"/>
    <property type="match status" value="1"/>
</dbReference>
<keyword evidence="3 5" id="KW-0863">Zinc-finger</keyword>
<evidence type="ECO:0000256" key="6">
    <source>
        <dbReference type="SAM" id="MobiDB-lite"/>
    </source>
</evidence>
<evidence type="ECO:0000256" key="1">
    <source>
        <dbReference type="ARBA" id="ARBA00022723"/>
    </source>
</evidence>
<dbReference type="SMART" id="SM00355">
    <property type="entry name" value="ZnF_C2H2"/>
    <property type="match status" value="4"/>
</dbReference>
<dbReference type="Pfam" id="PF00096">
    <property type="entry name" value="zf-C2H2"/>
    <property type="match status" value="2"/>
</dbReference>
<keyword evidence="8" id="KW-1185">Reference proteome</keyword>
<dbReference type="InterPro" id="IPR013087">
    <property type="entry name" value="Znf_C2H2_type"/>
</dbReference>
<keyword evidence="2" id="KW-0677">Repeat</keyword>
<dbReference type="AlphaFoldDB" id="A0A9J7L861"/>
<dbReference type="Gene3D" id="3.30.160.60">
    <property type="entry name" value="Classic Zinc Finger"/>
    <property type="match status" value="4"/>
</dbReference>
<dbReference type="GO" id="GO:0008270">
    <property type="term" value="F:zinc ion binding"/>
    <property type="evidence" value="ECO:0007669"/>
    <property type="project" value="UniProtKB-KW"/>
</dbReference>
<evidence type="ECO:0000313" key="8">
    <source>
        <dbReference type="Proteomes" id="UP000001554"/>
    </source>
</evidence>
<dbReference type="PROSITE" id="PS00028">
    <property type="entry name" value="ZINC_FINGER_C2H2_1"/>
    <property type="match status" value="3"/>
</dbReference>
<dbReference type="PANTHER" id="PTHR23235:SF169">
    <property type="entry name" value="ZINC FINGER PROTEIN 723-LIKE"/>
    <property type="match status" value="1"/>
</dbReference>
<dbReference type="InterPro" id="IPR036236">
    <property type="entry name" value="Znf_C2H2_sf"/>
</dbReference>
<dbReference type="FunFam" id="3.30.160.60:FF:001794">
    <property type="match status" value="1"/>
</dbReference>
<organism evidence="8 9">
    <name type="scientific">Branchiostoma floridae</name>
    <name type="common">Florida lancelet</name>
    <name type="synonym">Amphioxus</name>
    <dbReference type="NCBI Taxonomy" id="7739"/>
    <lineage>
        <taxon>Eukaryota</taxon>
        <taxon>Metazoa</taxon>
        <taxon>Chordata</taxon>
        <taxon>Cephalochordata</taxon>
        <taxon>Leptocardii</taxon>
        <taxon>Amphioxiformes</taxon>
        <taxon>Branchiostomatidae</taxon>
        <taxon>Branchiostoma</taxon>
    </lineage>
</organism>
<evidence type="ECO:0000256" key="4">
    <source>
        <dbReference type="ARBA" id="ARBA00022833"/>
    </source>
</evidence>
<feature type="domain" description="C2H2-type" evidence="7">
    <location>
        <begin position="50"/>
        <end position="77"/>
    </location>
</feature>
<feature type="domain" description="C2H2-type" evidence="7">
    <location>
        <begin position="134"/>
        <end position="161"/>
    </location>
</feature>
<keyword evidence="4" id="KW-0862">Zinc</keyword>
<dbReference type="FunFam" id="3.30.160.60:FF:003103">
    <property type="match status" value="1"/>
</dbReference>
<feature type="domain" description="C2H2-type" evidence="7">
    <location>
        <begin position="106"/>
        <end position="133"/>
    </location>
</feature>
<dbReference type="Proteomes" id="UP000001554">
    <property type="component" value="Chromosome 5"/>
</dbReference>
<gene>
    <name evidence="9" type="primary">LOC118416341</name>
</gene>
<dbReference type="OrthoDB" id="8911707at2759"/>
<accession>A0A9J7L861</accession>
<reference evidence="9" key="2">
    <citation type="submission" date="2025-08" db="UniProtKB">
        <authorList>
            <consortium name="RefSeq"/>
        </authorList>
    </citation>
    <scope>IDENTIFICATION</scope>
    <source>
        <strain evidence="9">S238N-H82</strain>
        <tissue evidence="9">Testes</tissue>
    </source>
</reference>
<name>A0A9J7L861_BRAFL</name>
<dbReference type="SUPFAM" id="SSF57667">
    <property type="entry name" value="beta-beta-alpha zinc fingers"/>
    <property type="match status" value="2"/>
</dbReference>